<organism evidence="1 2">
    <name type="scientific">Stenotrophomonas rhizophila</name>
    <dbReference type="NCBI Taxonomy" id="216778"/>
    <lineage>
        <taxon>Bacteria</taxon>
        <taxon>Pseudomonadati</taxon>
        <taxon>Pseudomonadota</taxon>
        <taxon>Gammaproteobacteria</taxon>
        <taxon>Lysobacterales</taxon>
        <taxon>Lysobacteraceae</taxon>
        <taxon>Stenotrophomonas</taxon>
    </lineage>
</organism>
<dbReference type="OrthoDB" id="7597037at2"/>
<protein>
    <submittedName>
        <fullName evidence="1">Uncharacterized protein</fullName>
    </submittedName>
</protein>
<accession>A0A498C1U4</accession>
<dbReference type="EMBL" id="RCDC01000007">
    <property type="protein sequence ID" value="RLK49854.1"/>
    <property type="molecule type" value="Genomic_DNA"/>
</dbReference>
<sequence length="95" mass="10803">MSLNDEKYSRSITLACPTCAGTQFEYDEAETSGEAPIKCAGCERVMTRDELQEANAENIDVHLEEVKKQVSQDLQKHLHDTLKKAFRGNKNFRIK</sequence>
<dbReference type="Proteomes" id="UP000274786">
    <property type="component" value="Unassembled WGS sequence"/>
</dbReference>
<comment type="caution">
    <text evidence="1">The sequence shown here is derived from an EMBL/GenBank/DDBJ whole genome shotgun (WGS) entry which is preliminary data.</text>
</comment>
<dbReference type="RefSeq" id="WP_147433919.1">
    <property type="nucleotide sequence ID" value="NZ_RCDC01000007.1"/>
</dbReference>
<name>A0A498C1U4_9GAMM</name>
<evidence type="ECO:0000313" key="2">
    <source>
        <dbReference type="Proteomes" id="UP000274786"/>
    </source>
</evidence>
<proteinExistence type="predicted"/>
<reference evidence="1 2" key="1">
    <citation type="submission" date="2018-10" db="EMBL/GenBank/DDBJ databases">
        <title>Comparative analysis of microorganisms from saline springs in Andes Mountain Range, Colombia.</title>
        <authorList>
            <person name="Rubin E."/>
        </authorList>
    </citation>
    <scope>NUCLEOTIDE SEQUENCE [LARGE SCALE GENOMIC DNA]</scope>
    <source>
        <strain evidence="1 2">USBA GBX 843</strain>
    </source>
</reference>
<dbReference type="AlphaFoldDB" id="A0A498C1U4"/>
<evidence type="ECO:0000313" key="1">
    <source>
        <dbReference type="EMBL" id="RLK49854.1"/>
    </source>
</evidence>
<gene>
    <name evidence="1" type="ORF">BCL79_3339</name>
</gene>